<name>A0ABN1GP24_9ACTN</name>
<keyword evidence="2" id="KW-1185">Reference proteome</keyword>
<reference evidence="1 2" key="1">
    <citation type="journal article" date="2019" name="Int. J. Syst. Evol. Microbiol.">
        <title>The Global Catalogue of Microorganisms (GCM) 10K type strain sequencing project: providing services to taxonomists for standard genome sequencing and annotation.</title>
        <authorList>
            <consortium name="The Broad Institute Genomics Platform"/>
            <consortium name="The Broad Institute Genome Sequencing Center for Infectious Disease"/>
            <person name="Wu L."/>
            <person name="Ma J."/>
        </authorList>
    </citation>
    <scope>NUCLEOTIDE SEQUENCE [LARGE SCALE GENOMIC DNA]</scope>
    <source>
        <strain evidence="1 2">JCM 10671</strain>
    </source>
</reference>
<dbReference type="RefSeq" id="WP_344603574.1">
    <property type="nucleotide sequence ID" value="NZ_BAAAHE010000012.1"/>
</dbReference>
<comment type="caution">
    <text evidence="1">The sequence shown here is derived from an EMBL/GenBank/DDBJ whole genome shotgun (WGS) entry which is preliminary data.</text>
</comment>
<protein>
    <recommendedName>
        <fullName evidence="3">MarR family transcriptional regulator</fullName>
    </recommendedName>
</protein>
<evidence type="ECO:0008006" key="3">
    <source>
        <dbReference type="Google" id="ProtNLM"/>
    </source>
</evidence>
<organism evidence="1 2">
    <name type="scientific">Sporichthya brevicatena</name>
    <dbReference type="NCBI Taxonomy" id="171442"/>
    <lineage>
        <taxon>Bacteria</taxon>
        <taxon>Bacillati</taxon>
        <taxon>Actinomycetota</taxon>
        <taxon>Actinomycetes</taxon>
        <taxon>Sporichthyales</taxon>
        <taxon>Sporichthyaceae</taxon>
        <taxon>Sporichthya</taxon>
    </lineage>
</organism>
<dbReference type="EMBL" id="BAAAHE010000012">
    <property type="protein sequence ID" value="GAA0615537.1"/>
    <property type="molecule type" value="Genomic_DNA"/>
</dbReference>
<gene>
    <name evidence="1" type="ORF">GCM10009547_16840</name>
</gene>
<evidence type="ECO:0000313" key="2">
    <source>
        <dbReference type="Proteomes" id="UP001500957"/>
    </source>
</evidence>
<dbReference type="Proteomes" id="UP001500957">
    <property type="component" value="Unassembled WGS sequence"/>
</dbReference>
<proteinExistence type="predicted"/>
<accession>A0ABN1GP24</accession>
<evidence type="ECO:0000313" key="1">
    <source>
        <dbReference type="EMBL" id="GAA0615537.1"/>
    </source>
</evidence>
<sequence length="210" mass="22771">MDTSSPRLLVLHALRLSGFLSVEKLVHRTGLTEDQVTEVLTAAAAADEVKERTGRISGWMLMPAGREAHAALLAEELAASGAKAEIERLDEKFVALNEPFKALCTRWQIIGDPETGTPNDHSDAAYDQAVIDDLAAAHPGVLELCGELTAALPRFGRYARDFDAALARVQAGDIKAFAAPMNESYHDAWMELHQDLLSTLARERTAADGH</sequence>